<proteinExistence type="inferred from homology"/>
<name>A0A9N9GF73_9GLOM</name>
<evidence type="ECO:0000256" key="8">
    <source>
        <dbReference type="ARBA" id="ARBA00023136"/>
    </source>
</evidence>
<keyword evidence="13" id="KW-1185">Reference proteome</keyword>
<keyword evidence="6" id="KW-0769">Symport</keyword>
<comment type="subcellular location">
    <subcellularLocation>
        <location evidence="1">Lysosome membrane</location>
        <topology evidence="1">Multi-pass membrane protein</topology>
    </subcellularLocation>
</comment>
<keyword evidence="4 11" id="KW-0812">Transmembrane</keyword>
<dbReference type="Pfam" id="PF04193">
    <property type="entry name" value="PQ-loop"/>
    <property type="match status" value="1"/>
</dbReference>
<feature type="transmembrane region" description="Helical" evidence="11">
    <location>
        <begin position="201"/>
        <end position="222"/>
    </location>
</feature>
<accession>A0A9N9GF73</accession>
<feature type="transmembrane region" description="Helical" evidence="11">
    <location>
        <begin position="68"/>
        <end position="87"/>
    </location>
</feature>
<dbReference type="GO" id="GO:0015184">
    <property type="term" value="F:L-cystine transmembrane transporter activity"/>
    <property type="evidence" value="ECO:0007669"/>
    <property type="project" value="TreeGrafter"/>
</dbReference>
<dbReference type="SMART" id="SM00679">
    <property type="entry name" value="CTNS"/>
    <property type="match status" value="1"/>
</dbReference>
<keyword evidence="5" id="KW-0677">Repeat</keyword>
<sequence>MQQVNGLFINAIYNNDNTNTIANFGELFSRFIGLLYIMVNKFLPTEEIRQEYRQRNGGNDNLVRANDVFFAVHALGVSAFTLYQSFIYKRDKYQRISPVAQSFIILSLFGILGLFIRVLASGNGKEWIDLFYFLSYIKLCISLIKYLPQAHLNYKRKSTSGWSIHNILLDFTGGALSIFQLIFDAYLANDWSGISGDPVKFGLGFLSILFDLVFMIQHYILYRHPPKSLDDEVVPLLNKKEITNQDDLVTRYV</sequence>
<keyword evidence="7 11" id="KW-1133">Transmembrane helix</keyword>
<evidence type="ECO:0000256" key="7">
    <source>
        <dbReference type="ARBA" id="ARBA00022989"/>
    </source>
</evidence>
<dbReference type="Proteomes" id="UP000789831">
    <property type="component" value="Unassembled WGS sequence"/>
</dbReference>
<evidence type="ECO:0000313" key="12">
    <source>
        <dbReference type="EMBL" id="CAG8606014.1"/>
    </source>
</evidence>
<dbReference type="GO" id="GO:0005774">
    <property type="term" value="C:vacuolar membrane"/>
    <property type="evidence" value="ECO:0007669"/>
    <property type="project" value="TreeGrafter"/>
</dbReference>
<dbReference type="AlphaFoldDB" id="A0A9N9GF73"/>
<gene>
    <name evidence="12" type="ORF">AGERDE_LOCUS9344</name>
</gene>
<dbReference type="PANTHER" id="PTHR13131:SF5">
    <property type="entry name" value="CYSTINOSIN"/>
    <property type="match status" value="1"/>
</dbReference>
<dbReference type="InterPro" id="IPR005282">
    <property type="entry name" value="LC_transporter"/>
</dbReference>
<evidence type="ECO:0000256" key="2">
    <source>
        <dbReference type="ARBA" id="ARBA00006855"/>
    </source>
</evidence>
<dbReference type="InterPro" id="IPR006603">
    <property type="entry name" value="PQ-loop_rpt"/>
</dbReference>
<keyword evidence="8 11" id="KW-0472">Membrane</keyword>
<dbReference type="PANTHER" id="PTHR13131">
    <property type="entry name" value="CYSTINOSIN"/>
    <property type="match status" value="1"/>
</dbReference>
<reference evidence="12" key="1">
    <citation type="submission" date="2021-06" db="EMBL/GenBank/DDBJ databases">
        <authorList>
            <person name="Kallberg Y."/>
            <person name="Tangrot J."/>
            <person name="Rosling A."/>
        </authorList>
    </citation>
    <scope>NUCLEOTIDE SEQUENCE</scope>
    <source>
        <strain evidence="12">MT106</strain>
    </source>
</reference>
<feature type="transmembrane region" description="Helical" evidence="11">
    <location>
        <begin position="99"/>
        <end position="118"/>
    </location>
</feature>
<dbReference type="FunFam" id="1.20.1280.290:FF:000016">
    <property type="entry name" value="Cystinosin homolog"/>
    <property type="match status" value="1"/>
</dbReference>
<evidence type="ECO:0000256" key="10">
    <source>
        <dbReference type="ARBA" id="ARBA00048473"/>
    </source>
</evidence>
<dbReference type="GO" id="GO:0015293">
    <property type="term" value="F:symporter activity"/>
    <property type="evidence" value="ECO:0007669"/>
    <property type="project" value="UniProtKB-KW"/>
</dbReference>
<evidence type="ECO:0000256" key="11">
    <source>
        <dbReference type="SAM" id="Phobius"/>
    </source>
</evidence>
<evidence type="ECO:0000256" key="6">
    <source>
        <dbReference type="ARBA" id="ARBA00022847"/>
    </source>
</evidence>
<organism evidence="12 13">
    <name type="scientific">Ambispora gerdemannii</name>
    <dbReference type="NCBI Taxonomy" id="144530"/>
    <lineage>
        <taxon>Eukaryota</taxon>
        <taxon>Fungi</taxon>
        <taxon>Fungi incertae sedis</taxon>
        <taxon>Mucoromycota</taxon>
        <taxon>Glomeromycotina</taxon>
        <taxon>Glomeromycetes</taxon>
        <taxon>Archaeosporales</taxon>
        <taxon>Ambisporaceae</taxon>
        <taxon>Ambispora</taxon>
    </lineage>
</organism>
<evidence type="ECO:0000256" key="5">
    <source>
        <dbReference type="ARBA" id="ARBA00022737"/>
    </source>
</evidence>
<keyword evidence="9" id="KW-0458">Lysosome</keyword>
<dbReference type="Gene3D" id="1.20.1280.290">
    <property type="match status" value="1"/>
</dbReference>
<feature type="transmembrane region" description="Helical" evidence="11">
    <location>
        <begin position="167"/>
        <end position="189"/>
    </location>
</feature>
<comment type="similarity">
    <text evidence="2">Belongs to the cystinosin family.</text>
</comment>
<evidence type="ECO:0000256" key="4">
    <source>
        <dbReference type="ARBA" id="ARBA00022692"/>
    </source>
</evidence>
<comment type="catalytic activity">
    <reaction evidence="10">
        <text>L-cystine(out) + H(+)(out) = L-cystine(in) + H(+)(in)</text>
        <dbReference type="Rhea" id="RHEA:66172"/>
        <dbReference type="ChEBI" id="CHEBI:15378"/>
        <dbReference type="ChEBI" id="CHEBI:35491"/>
    </reaction>
    <physiologicalReaction direction="left-to-right" evidence="10">
        <dbReference type="Rhea" id="RHEA:66173"/>
    </physiologicalReaction>
</comment>
<evidence type="ECO:0000256" key="1">
    <source>
        <dbReference type="ARBA" id="ARBA00004155"/>
    </source>
</evidence>
<feature type="transmembrane region" description="Helical" evidence="11">
    <location>
        <begin position="130"/>
        <end position="147"/>
    </location>
</feature>
<evidence type="ECO:0000256" key="9">
    <source>
        <dbReference type="ARBA" id="ARBA00023228"/>
    </source>
</evidence>
<comment type="caution">
    <text evidence="12">The sequence shown here is derived from an EMBL/GenBank/DDBJ whole genome shotgun (WGS) entry which is preliminary data.</text>
</comment>
<protein>
    <submittedName>
        <fullName evidence="12">2589_t:CDS:1</fullName>
    </submittedName>
</protein>
<keyword evidence="3" id="KW-0813">Transport</keyword>
<dbReference type="OrthoDB" id="75720at2759"/>
<dbReference type="EMBL" id="CAJVPL010002295">
    <property type="protein sequence ID" value="CAG8606014.1"/>
    <property type="molecule type" value="Genomic_DNA"/>
</dbReference>
<evidence type="ECO:0000313" key="13">
    <source>
        <dbReference type="Proteomes" id="UP000789831"/>
    </source>
</evidence>
<evidence type="ECO:0000256" key="3">
    <source>
        <dbReference type="ARBA" id="ARBA00022448"/>
    </source>
</evidence>